<evidence type="ECO:0000313" key="1">
    <source>
        <dbReference type="EMBL" id="SFL78354.1"/>
    </source>
</evidence>
<keyword evidence="1" id="KW-0282">Flagellum</keyword>
<dbReference type="AlphaFoldDB" id="A0A1I4KHX4"/>
<name>A0A1I4KHX4_9FIRM</name>
<dbReference type="PANTHER" id="PTHR39185:SF1">
    <property type="entry name" value="SWARMING MOTILITY PROTEIN SWRD"/>
    <property type="match status" value="1"/>
</dbReference>
<evidence type="ECO:0000313" key="2">
    <source>
        <dbReference type="Proteomes" id="UP000199006"/>
    </source>
</evidence>
<keyword evidence="2" id="KW-1185">Reference proteome</keyword>
<gene>
    <name evidence="1" type="ORF">SAMN02983006_02017</name>
</gene>
<organism evidence="1 2">
    <name type="scientific">Halanaerobium salsuginis</name>
    <dbReference type="NCBI Taxonomy" id="29563"/>
    <lineage>
        <taxon>Bacteria</taxon>
        <taxon>Bacillati</taxon>
        <taxon>Bacillota</taxon>
        <taxon>Clostridia</taxon>
        <taxon>Halanaerobiales</taxon>
        <taxon>Halanaerobiaceae</taxon>
        <taxon>Halanaerobium</taxon>
    </lineage>
</organism>
<protein>
    <submittedName>
        <fullName evidence="1">Flagellar protein FlbD</fullName>
    </submittedName>
</protein>
<keyword evidence="1" id="KW-0966">Cell projection</keyword>
<dbReference type="Proteomes" id="UP000199006">
    <property type="component" value="Unassembled WGS sequence"/>
</dbReference>
<sequence length="70" mass="7991">MMIKLTRMDEREFVLNADLIEEVQETPDTVITLTNGKKLLVKDSADDIINKVIVYRRKIVAGISRTGERS</sequence>
<proteinExistence type="predicted"/>
<dbReference type="EMBL" id="FOTI01000031">
    <property type="protein sequence ID" value="SFL78354.1"/>
    <property type="molecule type" value="Genomic_DNA"/>
</dbReference>
<dbReference type="PANTHER" id="PTHR39185">
    <property type="entry name" value="SWARMING MOTILITY PROTEIN SWRD"/>
    <property type="match status" value="1"/>
</dbReference>
<dbReference type="InterPro" id="IPR009384">
    <property type="entry name" value="SwrD-like"/>
</dbReference>
<reference evidence="1 2" key="1">
    <citation type="submission" date="2016-10" db="EMBL/GenBank/DDBJ databases">
        <authorList>
            <person name="de Groot N.N."/>
        </authorList>
    </citation>
    <scope>NUCLEOTIDE SEQUENCE [LARGE SCALE GENOMIC DNA]</scope>
    <source>
        <strain evidence="1 2">ATCC 51327</strain>
    </source>
</reference>
<dbReference type="Pfam" id="PF06289">
    <property type="entry name" value="FlbD"/>
    <property type="match status" value="1"/>
</dbReference>
<dbReference type="STRING" id="29563.SAMN02983006_02017"/>
<accession>A0A1I4KHX4</accession>
<keyword evidence="1" id="KW-0969">Cilium</keyword>